<comment type="caution">
    <text evidence="1">The sequence shown here is derived from an EMBL/GenBank/DDBJ whole genome shotgun (WGS) entry which is preliminary data.</text>
</comment>
<evidence type="ECO:0000313" key="1">
    <source>
        <dbReference type="EMBL" id="GAB1299285.1"/>
    </source>
</evidence>
<name>A0ABQ0FJ67_APOSI</name>
<keyword evidence="2" id="KW-1185">Reference proteome</keyword>
<organism evidence="1 2">
    <name type="scientific">Apodemus speciosus</name>
    <name type="common">Large Japanese field mouse</name>
    <dbReference type="NCBI Taxonomy" id="105296"/>
    <lineage>
        <taxon>Eukaryota</taxon>
        <taxon>Metazoa</taxon>
        <taxon>Chordata</taxon>
        <taxon>Craniata</taxon>
        <taxon>Vertebrata</taxon>
        <taxon>Euteleostomi</taxon>
        <taxon>Mammalia</taxon>
        <taxon>Eutheria</taxon>
        <taxon>Euarchontoglires</taxon>
        <taxon>Glires</taxon>
        <taxon>Rodentia</taxon>
        <taxon>Myomorpha</taxon>
        <taxon>Muroidea</taxon>
        <taxon>Muridae</taxon>
        <taxon>Murinae</taxon>
        <taxon>Apodemus</taxon>
    </lineage>
</organism>
<accession>A0ABQ0FJ67</accession>
<dbReference type="Proteomes" id="UP001623349">
    <property type="component" value="Unassembled WGS sequence"/>
</dbReference>
<evidence type="ECO:0000313" key="2">
    <source>
        <dbReference type="Proteomes" id="UP001623349"/>
    </source>
</evidence>
<proteinExistence type="predicted"/>
<reference evidence="1 2" key="1">
    <citation type="submission" date="2024-08" db="EMBL/GenBank/DDBJ databases">
        <title>The draft genome of Apodemus speciosus.</title>
        <authorList>
            <person name="Nabeshima K."/>
            <person name="Suzuki S."/>
            <person name="Onuma M."/>
        </authorList>
    </citation>
    <scope>NUCLEOTIDE SEQUENCE [LARGE SCALE GENOMIC DNA]</scope>
    <source>
        <strain evidence="1">IB14-021</strain>
    </source>
</reference>
<dbReference type="EMBL" id="BAAFST010000015">
    <property type="protein sequence ID" value="GAB1299285.1"/>
    <property type="molecule type" value="Genomic_DNA"/>
</dbReference>
<protein>
    <submittedName>
        <fullName evidence="1">Phosphatidylserine synthase 1</fullName>
    </submittedName>
</protein>
<gene>
    <name evidence="1" type="ORF">APTSU1_001452100</name>
</gene>
<sequence length="164" mass="18366">MVIGFLEAIVCIKFGQDLFSKTQILYVVLWLLCVILVVKKQATNWSTEMPVRLSETLSGCCQHEGMGQSLGSCHKVAFTTFLCLYGMVWYAEHYGHREKKPIQSAKMALTVQRSPGIMGKARKVLKTAHRSIQATMKAILLEEGTGIPSQKSPMELERNEKEAC</sequence>